<proteinExistence type="predicted"/>
<dbReference type="GO" id="GO:0005525">
    <property type="term" value="F:GTP binding"/>
    <property type="evidence" value="ECO:0007669"/>
    <property type="project" value="UniProtKB-KW"/>
</dbReference>
<evidence type="ECO:0000256" key="2">
    <source>
        <dbReference type="ARBA" id="ARBA00022741"/>
    </source>
</evidence>
<dbReference type="Pfam" id="PF10300">
    <property type="entry name" value="Iml2-TPR_39"/>
    <property type="match status" value="1"/>
</dbReference>
<evidence type="ECO:0000256" key="5">
    <source>
        <dbReference type="ARBA" id="ARBA00023289"/>
    </source>
</evidence>
<dbReference type="SMART" id="SM00175">
    <property type="entry name" value="RAB"/>
    <property type="match status" value="1"/>
</dbReference>
<dbReference type="SMART" id="SM00173">
    <property type="entry name" value="RAS"/>
    <property type="match status" value="1"/>
</dbReference>
<feature type="compositionally biased region" description="Low complexity" evidence="6">
    <location>
        <begin position="27"/>
        <end position="38"/>
    </location>
</feature>
<dbReference type="CDD" id="cd01871">
    <property type="entry name" value="Rac1_like"/>
    <property type="match status" value="1"/>
</dbReference>
<evidence type="ECO:0000256" key="4">
    <source>
        <dbReference type="ARBA" id="ARBA00023288"/>
    </source>
</evidence>
<dbReference type="InterPro" id="IPR027417">
    <property type="entry name" value="P-loop_NTPase"/>
</dbReference>
<dbReference type="InterPro" id="IPR005225">
    <property type="entry name" value="Small_GTP-bd"/>
</dbReference>
<gene>
    <name evidence="7" type="ORF">MAM1_0025c02073</name>
</gene>
<keyword evidence="5" id="KW-0636">Prenylation</keyword>
<dbReference type="SUPFAM" id="SSF52540">
    <property type="entry name" value="P-loop containing nucleoside triphosphate hydrolases"/>
    <property type="match status" value="1"/>
</dbReference>
<evidence type="ECO:0000313" key="8">
    <source>
        <dbReference type="Proteomes" id="UP000053815"/>
    </source>
</evidence>
<accession>A0A0C9MLA2</accession>
<keyword evidence="3" id="KW-0342">GTP-binding</keyword>
<dbReference type="PANTHER" id="PTHR31859:SF1">
    <property type="entry name" value="TETRATRICOPEPTIDE REPEAT PROTEIN 39C"/>
    <property type="match status" value="1"/>
</dbReference>
<evidence type="ECO:0000256" key="3">
    <source>
        <dbReference type="ARBA" id="ARBA00023134"/>
    </source>
</evidence>
<dbReference type="NCBIfam" id="TIGR00231">
    <property type="entry name" value="small_GTP"/>
    <property type="match status" value="1"/>
</dbReference>
<keyword evidence="1" id="KW-0488">Methylation</keyword>
<evidence type="ECO:0000256" key="1">
    <source>
        <dbReference type="ARBA" id="ARBA00022481"/>
    </source>
</evidence>
<dbReference type="GO" id="GO:0005829">
    <property type="term" value="C:cytosol"/>
    <property type="evidence" value="ECO:0007669"/>
    <property type="project" value="TreeGrafter"/>
</dbReference>
<dbReference type="InterPro" id="IPR001806">
    <property type="entry name" value="Small_GTPase"/>
</dbReference>
<keyword evidence="4" id="KW-0449">Lipoprotein</keyword>
<dbReference type="SMART" id="SM00174">
    <property type="entry name" value="RHO"/>
    <property type="match status" value="1"/>
</dbReference>
<dbReference type="FunFam" id="3.40.50.300:FF:000088">
    <property type="entry name" value="Ras-related C3 botulinum toxin substrate 1"/>
    <property type="match status" value="1"/>
</dbReference>
<dbReference type="EMBL" id="DF836314">
    <property type="protein sequence ID" value="GAN02628.1"/>
    <property type="molecule type" value="Genomic_DNA"/>
</dbReference>
<dbReference type="SUPFAM" id="SSF48452">
    <property type="entry name" value="TPR-like"/>
    <property type="match status" value="1"/>
</dbReference>
<dbReference type="PROSITE" id="PS51420">
    <property type="entry name" value="RHO"/>
    <property type="match status" value="1"/>
</dbReference>
<dbReference type="STRING" id="91626.A0A0C9MLA2"/>
<dbReference type="InterPro" id="IPR011990">
    <property type="entry name" value="TPR-like_helical_dom_sf"/>
</dbReference>
<dbReference type="Proteomes" id="UP000053815">
    <property type="component" value="Unassembled WGS sequence"/>
</dbReference>
<dbReference type="GO" id="GO:0005634">
    <property type="term" value="C:nucleus"/>
    <property type="evidence" value="ECO:0007669"/>
    <property type="project" value="TreeGrafter"/>
</dbReference>
<reference evidence="7" key="1">
    <citation type="submission" date="2014-09" db="EMBL/GenBank/DDBJ databases">
        <title>Draft genome sequence of an oleaginous Mucoromycotina fungus Mucor ambiguus NBRC6742.</title>
        <authorList>
            <person name="Takeda I."/>
            <person name="Yamane N."/>
            <person name="Morita T."/>
            <person name="Tamano K."/>
            <person name="Machida M."/>
            <person name="Baker S."/>
            <person name="Koike H."/>
        </authorList>
    </citation>
    <scope>NUCLEOTIDE SEQUENCE</scope>
    <source>
        <strain evidence="7">NBRC 6742</strain>
    </source>
</reference>
<dbReference type="GO" id="GO:0005741">
    <property type="term" value="C:mitochondrial outer membrane"/>
    <property type="evidence" value="ECO:0007669"/>
    <property type="project" value="TreeGrafter"/>
</dbReference>
<dbReference type="PANTHER" id="PTHR31859">
    <property type="entry name" value="TETRATRICOPEPTIDE REPEAT PROTEIN 39 FAMILY MEMBER"/>
    <property type="match status" value="1"/>
</dbReference>
<keyword evidence="8" id="KW-1185">Reference proteome</keyword>
<dbReference type="Gene3D" id="3.40.50.300">
    <property type="entry name" value="P-loop containing nucleotide triphosphate hydrolases"/>
    <property type="match status" value="1"/>
</dbReference>
<evidence type="ECO:0000313" key="7">
    <source>
        <dbReference type="EMBL" id="GAN02628.1"/>
    </source>
</evidence>
<dbReference type="PROSITE" id="PS51421">
    <property type="entry name" value="RAS"/>
    <property type="match status" value="1"/>
</dbReference>
<dbReference type="InterPro" id="IPR019412">
    <property type="entry name" value="IML2/TPR_39"/>
</dbReference>
<evidence type="ECO:0000256" key="6">
    <source>
        <dbReference type="SAM" id="MobiDB-lite"/>
    </source>
</evidence>
<dbReference type="PROSITE" id="PS51419">
    <property type="entry name" value="RAB"/>
    <property type="match status" value="1"/>
</dbReference>
<dbReference type="GO" id="GO:0003924">
    <property type="term" value="F:GTPase activity"/>
    <property type="evidence" value="ECO:0007669"/>
    <property type="project" value="InterPro"/>
</dbReference>
<organism evidence="7">
    <name type="scientific">Mucor ambiguus</name>
    <dbReference type="NCBI Taxonomy" id="91626"/>
    <lineage>
        <taxon>Eukaryota</taxon>
        <taxon>Fungi</taxon>
        <taxon>Fungi incertae sedis</taxon>
        <taxon>Mucoromycota</taxon>
        <taxon>Mucoromycotina</taxon>
        <taxon>Mucoromycetes</taxon>
        <taxon>Mucorales</taxon>
        <taxon>Mucorineae</taxon>
        <taxon>Mucoraceae</taxon>
        <taxon>Mucor</taxon>
    </lineage>
</organism>
<dbReference type="PRINTS" id="PR00449">
    <property type="entry name" value="RASTRNSFRMNG"/>
</dbReference>
<protein>
    <submittedName>
        <fullName evidence="7">RAS-related C3 botulinum toxin substrate 1 isoform X3</fullName>
    </submittedName>
</protein>
<name>A0A0C9MLA2_9FUNG</name>
<feature type="region of interest" description="Disordered" evidence="6">
    <location>
        <begin position="1"/>
        <end position="55"/>
    </location>
</feature>
<sequence>MVKSLSFSNKKADNKPNPKGLLGKLGSPFSTQSQPSTPAGSPPHPHSKLSDQAHTSLEEKQLYEEIAQCRVALDHFLNSNINEAEAILKPHYKDSMYFSLGYSFILYLKSVMTFQEDDIEATLGVLKHTIQLAASQRKKENGWLGSVTSWVKGTTLEDVKSMTVVERHAELVHAEAYLLKALLSIIHDESVMSFLRESLNIRSSYSAYTTLEKYVNYVNETEKTSTTLDNDFTSGVALGVGCFSLILSMLPASVAKVAELIGFTCDRAHGLTVLESVGGWDKHHDGSIPEETDVHTGLRSQMCNMILIVYHIILSTMIQLSDVDRPFAENILNDCLGKFPRGVFFLYFNGRLMGSKRLLKEAEEQYQLAIDTQKDWKQLQHMCFWELGLIYLMEQEWQKAYDTYTVLLRDSKWSKAVYTYLKAISLYQLAGVTKDAAVKAEYMKEVEVYMNQVTGEKQKIAGKSIPMEKFVARKARKFLAQDSYLLLPDLEILNAFTAYDFIPEKLLHAGLNRISTEISRLESTPIEKRSTYYYDDLCLAEFLRAITSRELYEQGSDKTSMLSAHEKSLQFVFDHAGKIHLDHYIYYFGRYEKACMLILEEEYTRAESEIQVVLKANDRGQYSIGSGPHAKNKYSLASALVFKCHNYPPTWLIQTLENEPFLKQSSIFPATVFSKQNPRQYPPVTAIINRVDDSDNGILHAVEHLFKYPFIKEILVWNQIKSRPLKAEIRQLLYPNKTLSTALNDRVHIQVIETDASIHSMGKFTACAIAAYGKCYFQDDLWLNPYLDSLYTHSFRYPDHLIANTRPVNYVDYMRWRFTNKEISLHTGYTDLRYGAFVSQHKVQKFLSQLSTQGLSTSKLRLAEFYFSIWLNQYPYLVSNPLLSSGRDGFRDIDTVNNRPLVEHYMYDAVSLLENTLANSSLMEEQDDYFEKEEMGPPVEERDVRSSCANDRCLFITNIHSMPMPGAENDIVFSSGSIANISQFESMYNQTYQSFKIPNKSNFAYQSYHKAVDQDTETCWHTRQAPLANDYFGLYMAGDILAKRIILYTPTKFDLPLNQVFQVTVQFVPFGAWEECDIQLTPLNQLDYRLGFDIKCPRKDSFKSIRITFKQDMQRTFELCSFGLDNFVSNNNGFFIGLLSPSFFPSFSQFNTKLDSMQSIKCVVVGDGAVGKTCLLISYTTNAFPGEYIPTVFDNYSANVMVDGKPINLGLWDTAGQEDYDRLRPLSYPQTDVFLSCFSLVSPPSFENVRTKWYPEISHHAPYIPIILVGTKLDLREDRDTVERLRQKRMAPISYPQGLQMAKDIKAVKYLECSALTQKGLKNVFDEAIRAVLSPPVRQKKKNPCLIL</sequence>
<dbReference type="Pfam" id="PF00071">
    <property type="entry name" value="Ras"/>
    <property type="match status" value="1"/>
</dbReference>
<dbReference type="OrthoDB" id="43460at2759"/>
<keyword evidence="2" id="KW-0547">Nucleotide-binding</keyword>